<name>A0A318A4R7_9MICO</name>
<dbReference type="EMBL" id="QHLY01000005">
    <property type="protein sequence ID" value="PXA72190.1"/>
    <property type="molecule type" value="Genomic_DNA"/>
</dbReference>
<dbReference type="Proteomes" id="UP000246722">
    <property type="component" value="Unassembled WGS sequence"/>
</dbReference>
<evidence type="ECO:0000313" key="2">
    <source>
        <dbReference type="Proteomes" id="UP000246722"/>
    </source>
</evidence>
<sequence length="97" mass="10846">MGTESWWTVPDAGTATTEALARLREQRRLLGLVCDEVEIAGRRLAAESVDEWWRSPAQRSYGHRREELSGELQGAWRSLVGALAAVDEAIVQQKARL</sequence>
<reference evidence="1 2" key="1">
    <citation type="submission" date="2018-05" db="EMBL/GenBank/DDBJ databases">
        <title>Genetic diversity of glacier-inhabiting Cryobacterium bacteria in China and description of Cryobacterium mengkeensis sp. nov. and Arthrobacter glacialis sp. nov.</title>
        <authorList>
            <person name="Liu Q."/>
            <person name="Xin Y.-H."/>
        </authorList>
    </citation>
    <scope>NUCLEOTIDE SEQUENCE [LARGE SCALE GENOMIC DNA]</scope>
    <source>
        <strain evidence="1 2">SK-1</strain>
    </source>
</reference>
<keyword evidence="2" id="KW-1185">Reference proteome</keyword>
<comment type="caution">
    <text evidence="1">The sequence shown here is derived from an EMBL/GenBank/DDBJ whole genome shotgun (WGS) entry which is preliminary data.</text>
</comment>
<proteinExistence type="predicted"/>
<evidence type="ECO:0000313" key="1">
    <source>
        <dbReference type="EMBL" id="PXA72190.1"/>
    </source>
</evidence>
<accession>A0A318A4R7</accession>
<gene>
    <name evidence="1" type="ORF">CTB96_04670</name>
</gene>
<dbReference type="RefSeq" id="WP_110125714.1">
    <property type="nucleotide sequence ID" value="NZ_QHLY01000005.1"/>
</dbReference>
<dbReference type="OrthoDB" id="5115820at2"/>
<organism evidence="1 2">
    <name type="scientific">Cryobacterium arcticum</name>
    <dbReference type="NCBI Taxonomy" id="670052"/>
    <lineage>
        <taxon>Bacteria</taxon>
        <taxon>Bacillati</taxon>
        <taxon>Actinomycetota</taxon>
        <taxon>Actinomycetes</taxon>
        <taxon>Micrococcales</taxon>
        <taxon>Microbacteriaceae</taxon>
        <taxon>Cryobacterium</taxon>
    </lineage>
</organism>
<protein>
    <submittedName>
        <fullName evidence="1">Uncharacterized protein</fullName>
    </submittedName>
</protein>
<dbReference type="AlphaFoldDB" id="A0A318A4R7"/>